<dbReference type="InterPro" id="IPR029030">
    <property type="entry name" value="Caspase-like_dom_sf"/>
</dbReference>
<proteinExistence type="predicted"/>
<gene>
    <name evidence="2" type="ORF">POF43_017285</name>
</gene>
<sequence>MTGAPDAGPSRALLIGAGGYAALPALPAAVNNALALRDVLMSDAVLGVPPENCRVVLDPRARLVLSEAVREAAAAAQDTLLIYYSGHGIVDPEVDGLHLAAHDSDTGEIDLTALPYEWINRVLKASPATRRVIILDCCFSGLVLRNYGALGTDGTYILTATSASLPAHSPVGETHSAFSGALLQVLREGIPGAGPCLTLGRIYQAMCEILREAGRPQPRCLDGNGAGSLPFVGNPAHGAVRSPPLPPAPLPPAPPPPQPWWRKVLPVVAGAGEAAAGAMRHPFGSARRAVTVALCLAAVVALGSRLWWPHHVEREVPPKTPVRAAVMEGDPRTADPCALLSPTSLSRFGDASIDPAYGAPERCDVLVKASDGEVTDVNAEFALTDTARAPTGVTRFQHVRVTMETADGSECDRDIGLPGGFHIAITAKQGKAADRCALADAVTDHAVDLLNAGPVPRRSAPSAASLMAKPACSLLDRTALGKVAWLGTPQPEPGFAGWSCAWDSDTAGAGVQLRFDLGQLDDLGQPTVLGGRRAYVLPANNGPDDCGVVVVHRVTDADGGDNAETVRLDVSAGRSTTQLCDAAKVFGTAVAGKLADT</sequence>
<protein>
    <submittedName>
        <fullName evidence="2">Caspase family protein</fullName>
    </submittedName>
</protein>
<dbReference type="InterPro" id="IPR011600">
    <property type="entry name" value="Pept_C14_caspase"/>
</dbReference>
<dbReference type="EMBL" id="JAAGKO020000024">
    <property type="protein sequence ID" value="MDI5964456.1"/>
    <property type="molecule type" value="Genomic_DNA"/>
</dbReference>
<accession>A0ABT6W132</accession>
<feature type="domain" description="Peptidase C14 caspase" evidence="1">
    <location>
        <begin position="11"/>
        <end position="211"/>
    </location>
</feature>
<dbReference type="RefSeq" id="WP_271323094.1">
    <property type="nucleotide sequence ID" value="NZ_JAAGKO020000024.1"/>
</dbReference>
<keyword evidence="3" id="KW-1185">Reference proteome</keyword>
<name>A0ABT6W132_9ACTN</name>
<organism evidence="2 3">
    <name type="scientific">Streptantibioticus silvisoli</name>
    <dbReference type="NCBI Taxonomy" id="2705255"/>
    <lineage>
        <taxon>Bacteria</taxon>
        <taxon>Bacillati</taxon>
        <taxon>Actinomycetota</taxon>
        <taxon>Actinomycetes</taxon>
        <taxon>Kitasatosporales</taxon>
        <taxon>Streptomycetaceae</taxon>
        <taxon>Streptantibioticus</taxon>
    </lineage>
</organism>
<evidence type="ECO:0000259" key="1">
    <source>
        <dbReference type="Pfam" id="PF00656"/>
    </source>
</evidence>
<comment type="caution">
    <text evidence="2">The sequence shown here is derived from an EMBL/GenBank/DDBJ whole genome shotgun (WGS) entry which is preliminary data.</text>
</comment>
<evidence type="ECO:0000313" key="2">
    <source>
        <dbReference type="EMBL" id="MDI5964456.1"/>
    </source>
</evidence>
<dbReference type="Pfam" id="PF00656">
    <property type="entry name" value="Peptidase_C14"/>
    <property type="match status" value="1"/>
</dbReference>
<evidence type="ECO:0000313" key="3">
    <source>
        <dbReference type="Proteomes" id="UP001156398"/>
    </source>
</evidence>
<dbReference type="Proteomes" id="UP001156398">
    <property type="component" value="Unassembled WGS sequence"/>
</dbReference>
<dbReference type="SUPFAM" id="SSF52129">
    <property type="entry name" value="Caspase-like"/>
    <property type="match status" value="1"/>
</dbReference>
<dbReference type="Gene3D" id="3.40.50.1460">
    <property type="match status" value="1"/>
</dbReference>
<dbReference type="NCBIfam" id="NF047832">
    <property type="entry name" value="caspase_w_EACC1"/>
    <property type="match status" value="1"/>
</dbReference>
<reference evidence="2 3" key="1">
    <citation type="submission" date="2023-05" db="EMBL/GenBank/DDBJ databases">
        <title>Streptantibioticus silvisoli sp. nov., acidotolerant actinomycetes 1 from pine litter.</title>
        <authorList>
            <person name="Swiecimska M."/>
            <person name="Golinska P."/>
            <person name="Sangal V."/>
            <person name="Wachnowicz B."/>
            <person name="Goodfellow M."/>
        </authorList>
    </citation>
    <scope>NUCLEOTIDE SEQUENCE [LARGE SCALE GENOMIC DNA]</scope>
    <source>
        <strain evidence="2 3">SL54</strain>
    </source>
</reference>